<dbReference type="EMBL" id="BFEA01000544">
    <property type="protein sequence ID" value="GBG86017.1"/>
    <property type="molecule type" value="Genomic_DNA"/>
</dbReference>
<feature type="compositionally biased region" description="Acidic residues" evidence="1">
    <location>
        <begin position="181"/>
        <end position="196"/>
    </location>
</feature>
<evidence type="ECO:0000313" key="2">
    <source>
        <dbReference type="EMBL" id="GBG86017.1"/>
    </source>
</evidence>
<name>A0A388LUM0_CHABU</name>
<feature type="compositionally biased region" description="Acidic residues" evidence="1">
    <location>
        <begin position="114"/>
        <end position="160"/>
    </location>
</feature>
<gene>
    <name evidence="2" type="ORF">CBR_g40831</name>
</gene>
<reference evidence="2 3" key="1">
    <citation type="journal article" date="2018" name="Cell">
        <title>The Chara Genome: Secondary Complexity and Implications for Plant Terrestrialization.</title>
        <authorList>
            <person name="Nishiyama T."/>
            <person name="Sakayama H."/>
            <person name="Vries J.D."/>
            <person name="Buschmann H."/>
            <person name="Saint-Marcoux D."/>
            <person name="Ullrich K.K."/>
            <person name="Haas F.B."/>
            <person name="Vanderstraeten L."/>
            <person name="Becker D."/>
            <person name="Lang D."/>
            <person name="Vosolsobe S."/>
            <person name="Rombauts S."/>
            <person name="Wilhelmsson P.K.I."/>
            <person name="Janitza P."/>
            <person name="Kern R."/>
            <person name="Heyl A."/>
            <person name="Rumpler F."/>
            <person name="Villalobos L.I.A.C."/>
            <person name="Clay J.M."/>
            <person name="Skokan R."/>
            <person name="Toyoda A."/>
            <person name="Suzuki Y."/>
            <person name="Kagoshima H."/>
            <person name="Schijlen E."/>
            <person name="Tajeshwar N."/>
            <person name="Catarino B."/>
            <person name="Hetherington A.J."/>
            <person name="Saltykova A."/>
            <person name="Bonnot C."/>
            <person name="Breuninger H."/>
            <person name="Symeonidi A."/>
            <person name="Radhakrishnan G.V."/>
            <person name="Van Nieuwerburgh F."/>
            <person name="Deforce D."/>
            <person name="Chang C."/>
            <person name="Karol K.G."/>
            <person name="Hedrich R."/>
            <person name="Ulvskov P."/>
            <person name="Glockner G."/>
            <person name="Delwiche C.F."/>
            <person name="Petrasek J."/>
            <person name="Van de Peer Y."/>
            <person name="Friml J."/>
            <person name="Beilby M."/>
            <person name="Dolan L."/>
            <person name="Kohara Y."/>
            <person name="Sugano S."/>
            <person name="Fujiyama A."/>
            <person name="Delaux P.-M."/>
            <person name="Quint M."/>
            <person name="TheiBen G."/>
            <person name="Hagemann M."/>
            <person name="Harholt J."/>
            <person name="Dunand C."/>
            <person name="Zachgo S."/>
            <person name="Langdale J."/>
            <person name="Maumus F."/>
            <person name="Straeten D.V.D."/>
            <person name="Gould S.B."/>
            <person name="Rensing S.A."/>
        </authorList>
    </citation>
    <scope>NUCLEOTIDE SEQUENCE [LARGE SCALE GENOMIC DNA]</scope>
    <source>
        <strain evidence="2 3">S276</strain>
    </source>
</reference>
<dbReference type="Proteomes" id="UP000265515">
    <property type="component" value="Unassembled WGS sequence"/>
</dbReference>
<proteinExistence type="predicted"/>
<sequence length="319" mass="34615">MKEKVFVDLWNAESQFHSDLVQVASGGVGLSEPDSDDDDGVILTEEERNFHAMYVAESNAQMAVGMAKDKGPAEVSSSRHDGGSEVGEDPEKTEDELSAEQPVLERNAEGNEGHDEDEDDQFTDYDGGDGDEQGVGDGEEGVEDEDGGGDDDSGDEEEDGDDHRGLKDDDDDEGTGVRGAEDEDSYEAGSEGEEYEANEHGVSVNESHKCADSQRLRSGDEDVLNTQRSVCSRKRKSRASGDEEQRRRQSKLIGLAASEEAYKKALDAQSAKPAKEKRERPRSSQRQKKKAKTDGGKEVADSGDEAVKLCIFLKQNGGM</sequence>
<comment type="caution">
    <text evidence="2">The sequence shown here is derived from an EMBL/GenBank/DDBJ whole genome shotgun (WGS) entry which is preliminary data.</text>
</comment>
<accession>A0A388LUM0</accession>
<dbReference type="Gramene" id="GBG86017">
    <property type="protein sequence ID" value="GBG86017"/>
    <property type="gene ID" value="CBR_g40831"/>
</dbReference>
<feature type="compositionally biased region" description="Acidic residues" evidence="1">
    <location>
        <begin position="86"/>
        <end position="98"/>
    </location>
</feature>
<keyword evidence="3" id="KW-1185">Reference proteome</keyword>
<feature type="compositionally biased region" description="Basic and acidic residues" evidence="1">
    <location>
        <begin position="273"/>
        <end position="282"/>
    </location>
</feature>
<feature type="region of interest" description="Disordered" evidence="1">
    <location>
        <begin position="65"/>
        <end position="301"/>
    </location>
</feature>
<dbReference type="AlphaFoldDB" id="A0A388LUM0"/>
<evidence type="ECO:0000313" key="3">
    <source>
        <dbReference type="Proteomes" id="UP000265515"/>
    </source>
</evidence>
<organism evidence="2 3">
    <name type="scientific">Chara braunii</name>
    <name type="common">Braun's stonewort</name>
    <dbReference type="NCBI Taxonomy" id="69332"/>
    <lineage>
        <taxon>Eukaryota</taxon>
        <taxon>Viridiplantae</taxon>
        <taxon>Streptophyta</taxon>
        <taxon>Charophyceae</taxon>
        <taxon>Charales</taxon>
        <taxon>Characeae</taxon>
        <taxon>Chara</taxon>
    </lineage>
</organism>
<protein>
    <submittedName>
        <fullName evidence="2">Uncharacterized protein</fullName>
    </submittedName>
</protein>
<feature type="compositionally biased region" description="Basic and acidic residues" evidence="1">
    <location>
        <begin position="206"/>
        <end position="220"/>
    </location>
</feature>
<evidence type="ECO:0000256" key="1">
    <source>
        <dbReference type="SAM" id="MobiDB-lite"/>
    </source>
</evidence>
<feature type="compositionally biased region" description="Basic and acidic residues" evidence="1">
    <location>
        <begin position="67"/>
        <end position="83"/>
    </location>
</feature>